<reference evidence="1 2" key="1">
    <citation type="journal article" date="2017" name="Genome Biol. Evol.">
        <title>Phytophthora megakarya and P. palmivora, closely related causal agents of cacao black pod rot, underwent increases in genome sizes and gene numbers by different mechanisms.</title>
        <authorList>
            <person name="Ali S.S."/>
            <person name="Shao J."/>
            <person name="Lary D.J."/>
            <person name="Kronmiller B."/>
            <person name="Shen D."/>
            <person name="Strem M.D."/>
            <person name="Amoako-Attah I."/>
            <person name="Akrofi A.Y."/>
            <person name="Begoude B.A."/>
            <person name="Ten Hoopen G.M."/>
            <person name="Coulibaly K."/>
            <person name="Kebe B.I."/>
            <person name="Melnick R.L."/>
            <person name="Guiltinan M.J."/>
            <person name="Tyler B.M."/>
            <person name="Meinhardt L.W."/>
            <person name="Bailey B.A."/>
        </authorList>
    </citation>
    <scope>NUCLEOTIDE SEQUENCE [LARGE SCALE GENOMIC DNA]</scope>
    <source>
        <strain evidence="2">sbr112.9</strain>
    </source>
</reference>
<dbReference type="OrthoDB" id="10007210at2759"/>
<keyword evidence="2" id="KW-1185">Reference proteome</keyword>
<sequence length="100" mass="12019">MRQEAEDRLRLQSNEIKRFHEKICARVTERERQNRLEAQRSQKHLDAKYAKLFSTTKSIQPPENPSIQSSARPHFQKLKENKRALNAVRVLRHFCFQAYR</sequence>
<dbReference type="AlphaFoldDB" id="A0A2P4YUZ0"/>
<evidence type="ECO:0000313" key="2">
    <source>
        <dbReference type="Proteomes" id="UP000237271"/>
    </source>
</evidence>
<dbReference type="Proteomes" id="UP000237271">
    <property type="component" value="Unassembled WGS sequence"/>
</dbReference>
<dbReference type="EMBL" id="NCKW01000048">
    <property type="protein sequence ID" value="POM81586.1"/>
    <property type="molecule type" value="Genomic_DNA"/>
</dbReference>
<organism evidence="1 2">
    <name type="scientific">Phytophthora palmivora</name>
    <dbReference type="NCBI Taxonomy" id="4796"/>
    <lineage>
        <taxon>Eukaryota</taxon>
        <taxon>Sar</taxon>
        <taxon>Stramenopiles</taxon>
        <taxon>Oomycota</taxon>
        <taxon>Peronosporomycetes</taxon>
        <taxon>Peronosporales</taxon>
        <taxon>Peronosporaceae</taxon>
        <taxon>Phytophthora</taxon>
    </lineage>
</organism>
<accession>A0A2P4YUZ0</accession>
<proteinExistence type="predicted"/>
<comment type="caution">
    <text evidence="1">The sequence shown here is derived from an EMBL/GenBank/DDBJ whole genome shotgun (WGS) entry which is preliminary data.</text>
</comment>
<name>A0A2P4YUZ0_9STRA</name>
<gene>
    <name evidence="1" type="ORF">PHPALM_416</name>
</gene>
<evidence type="ECO:0000313" key="1">
    <source>
        <dbReference type="EMBL" id="POM81586.1"/>
    </source>
</evidence>
<protein>
    <submittedName>
        <fullName evidence="1">Uncharacterized protein</fullName>
    </submittedName>
</protein>